<name>A0A327M7T1_9PROT</name>
<dbReference type="Proteomes" id="UP000249065">
    <property type="component" value="Unassembled WGS sequence"/>
</dbReference>
<dbReference type="EMBL" id="QLIX01000005">
    <property type="protein sequence ID" value="RAI59361.1"/>
    <property type="molecule type" value="Genomic_DNA"/>
</dbReference>
<accession>A0A327M7T1</accession>
<protein>
    <submittedName>
        <fullName evidence="1">Uncharacterized protein</fullName>
    </submittedName>
</protein>
<keyword evidence="2" id="KW-1185">Reference proteome</keyword>
<proteinExistence type="predicted"/>
<comment type="caution">
    <text evidence="1">The sequence shown here is derived from an EMBL/GenBank/DDBJ whole genome shotgun (WGS) entry which is preliminary data.</text>
</comment>
<dbReference type="RefSeq" id="WP_111469618.1">
    <property type="nucleotide sequence ID" value="NZ_QLIX01000005.1"/>
</dbReference>
<sequence>MATDADLYAAQTQLEDAYLQALQRAHALSIVRLYEETFHQLDDLPLGEQVARLNHARDIIREAAAGRTDAPELHMLSGPPGSRIGALR</sequence>
<reference evidence="2" key="1">
    <citation type="submission" date="2018-06" db="EMBL/GenBank/DDBJ databases">
        <authorList>
            <person name="Khan S.A."/>
        </authorList>
    </citation>
    <scope>NUCLEOTIDE SEQUENCE [LARGE SCALE GENOMIC DNA]</scope>
    <source>
        <strain evidence="2">DB-1506</strain>
    </source>
</reference>
<evidence type="ECO:0000313" key="2">
    <source>
        <dbReference type="Proteomes" id="UP000249065"/>
    </source>
</evidence>
<dbReference type="AlphaFoldDB" id="A0A327M7T1"/>
<evidence type="ECO:0000313" key="1">
    <source>
        <dbReference type="EMBL" id="RAI59361.1"/>
    </source>
</evidence>
<organism evidence="1 2">
    <name type="scientific">Roseicella frigidaeris</name>
    <dbReference type="NCBI Taxonomy" id="2230885"/>
    <lineage>
        <taxon>Bacteria</taxon>
        <taxon>Pseudomonadati</taxon>
        <taxon>Pseudomonadota</taxon>
        <taxon>Alphaproteobacteria</taxon>
        <taxon>Acetobacterales</taxon>
        <taxon>Roseomonadaceae</taxon>
        <taxon>Roseicella</taxon>
    </lineage>
</organism>
<gene>
    <name evidence="1" type="ORF">DOO78_10070</name>
</gene>